<gene>
    <name evidence="2" type="ORF">CSSPJE1EN1_LOCUS29114</name>
</gene>
<comment type="caution">
    <text evidence="2">The sequence shown here is derived from an EMBL/GenBank/DDBJ whole genome shotgun (WGS) entry which is preliminary data.</text>
</comment>
<sequence length="155" mass="17036">MASGKNPRPPTSLASKRDGSTNEDTDGKTPPPFKVSSSNVITLGASRRVQISRHHTSPPGGRPVGRTRSTRYEKQVFSTRERFTGRVIGGLNEEKGSFDCMVLLFLNAENVRVNLESSGIEEWDGHVEFSGAAREFATMERRNDDSSGTKTFTES</sequence>
<accession>A0ABP0VIL4</accession>
<dbReference type="EMBL" id="CAXAQS010000931">
    <property type="protein sequence ID" value="CAK9253736.1"/>
    <property type="molecule type" value="Genomic_DNA"/>
</dbReference>
<evidence type="ECO:0008006" key="4">
    <source>
        <dbReference type="Google" id="ProtNLM"/>
    </source>
</evidence>
<feature type="region of interest" description="Disordered" evidence="1">
    <location>
        <begin position="1"/>
        <end position="71"/>
    </location>
</feature>
<proteinExistence type="predicted"/>
<organism evidence="2 3">
    <name type="scientific">Sphagnum jensenii</name>
    <dbReference type="NCBI Taxonomy" id="128206"/>
    <lineage>
        <taxon>Eukaryota</taxon>
        <taxon>Viridiplantae</taxon>
        <taxon>Streptophyta</taxon>
        <taxon>Embryophyta</taxon>
        <taxon>Bryophyta</taxon>
        <taxon>Sphagnophytina</taxon>
        <taxon>Sphagnopsida</taxon>
        <taxon>Sphagnales</taxon>
        <taxon>Sphagnaceae</taxon>
        <taxon>Sphagnum</taxon>
    </lineage>
</organism>
<evidence type="ECO:0000256" key="1">
    <source>
        <dbReference type="SAM" id="MobiDB-lite"/>
    </source>
</evidence>
<protein>
    <recommendedName>
        <fullName evidence="4">Photosystem II reaction center Psb28 protein</fullName>
    </recommendedName>
</protein>
<keyword evidence="3" id="KW-1185">Reference proteome</keyword>
<dbReference type="Proteomes" id="UP001497444">
    <property type="component" value="Unassembled WGS sequence"/>
</dbReference>
<evidence type="ECO:0000313" key="2">
    <source>
        <dbReference type="EMBL" id="CAK9253736.1"/>
    </source>
</evidence>
<reference evidence="2" key="1">
    <citation type="submission" date="2024-02" db="EMBL/GenBank/DDBJ databases">
        <authorList>
            <consortium name="ELIXIR-Norway"/>
            <consortium name="Elixir Norway"/>
        </authorList>
    </citation>
    <scope>NUCLEOTIDE SEQUENCE</scope>
</reference>
<name>A0ABP0VIL4_9BRYO</name>
<evidence type="ECO:0000313" key="3">
    <source>
        <dbReference type="Proteomes" id="UP001497444"/>
    </source>
</evidence>